<organism evidence="2 3">
    <name type="scientific">Marinoscillum luteum</name>
    <dbReference type="NCBI Taxonomy" id="861051"/>
    <lineage>
        <taxon>Bacteria</taxon>
        <taxon>Pseudomonadati</taxon>
        <taxon>Bacteroidota</taxon>
        <taxon>Cytophagia</taxon>
        <taxon>Cytophagales</taxon>
        <taxon>Reichenbachiellaceae</taxon>
        <taxon>Marinoscillum</taxon>
    </lineage>
</organism>
<accession>A0ABW7N6V4</accession>
<keyword evidence="1" id="KW-0732">Signal</keyword>
<gene>
    <name evidence="2" type="ORF">ACHKAR_03315</name>
</gene>
<dbReference type="EMBL" id="JBIPKE010000011">
    <property type="protein sequence ID" value="MFH6982449.1"/>
    <property type="molecule type" value="Genomic_DNA"/>
</dbReference>
<protein>
    <submittedName>
        <fullName evidence="2">Uncharacterized protein</fullName>
    </submittedName>
</protein>
<evidence type="ECO:0000313" key="3">
    <source>
        <dbReference type="Proteomes" id="UP001610063"/>
    </source>
</evidence>
<reference evidence="2 3" key="1">
    <citation type="journal article" date="2013" name="Int. J. Syst. Evol. Microbiol.">
        <title>Marinoscillum luteum sp. nov., isolated from marine sediment.</title>
        <authorList>
            <person name="Cha I.T."/>
            <person name="Park S.J."/>
            <person name="Kim S.J."/>
            <person name="Kim J.G."/>
            <person name="Jung M.Y."/>
            <person name="Shin K.S."/>
            <person name="Kwon K.K."/>
            <person name="Yang S.H."/>
            <person name="Seo Y.S."/>
            <person name="Rhee S.K."/>
        </authorList>
    </citation>
    <scope>NUCLEOTIDE SEQUENCE [LARGE SCALE GENOMIC DNA]</scope>
    <source>
        <strain evidence="2 3">KCTC 23939</strain>
    </source>
</reference>
<keyword evidence="3" id="KW-1185">Reference proteome</keyword>
<comment type="caution">
    <text evidence="2">The sequence shown here is derived from an EMBL/GenBank/DDBJ whole genome shotgun (WGS) entry which is preliminary data.</text>
</comment>
<feature type="signal peptide" evidence="1">
    <location>
        <begin position="1"/>
        <end position="17"/>
    </location>
</feature>
<dbReference type="Proteomes" id="UP001610063">
    <property type="component" value="Unassembled WGS sequence"/>
</dbReference>
<evidence type="ECO:0000256" key="1">
    <source>
        <dbReference type="SAM" id="SignalP"/>
    </source>
</evidence>
<evidence type="ECO:0000313" key="2">
    <source>
        <dbReference type="EMBL" id="MFH6982449.1"/>
    </source>
</evidence>
<sequence length="239" mass="26482">MKQSFYILLIWVTLAYACDPCADCGEPLRYDPTVKMIFINQDSADVLNDSIQFNKDSIATNTALRKVNTDSMKVLQDSLIIVDTLVAAGKEEYIEVQDLFNKTIDSLSIVSDSLSSYSKQLTAINTELTKILTVINKGTVQLQHTSILENGAELSYEDSTTSFRLPLLLASNQTSYRITIDGIDYTIAFTYETFESIDKARVAKVSAGNLEVLSHSFDSLTLNCPSDCISDDATVTVYF</sequence>
<name>A0ABW7N6V4_9BACT</name>
<proteinExistence type="predicted"/>
<dbReference type="PROSITE" id="PS51257">
    <property type="entry name" value="PROKAR_LIPOPROTEIN"/>
    <property type="match status" value="1"/>
</dbReference>
<dbReference type="RefSeq" id="WP_395416151.1">
    <property type="nucleotide sequence ID" value="NZ_JBIPKE010000011.1"/>
</dbReference>
<feature type="chain" id="PRO_5047385081" evidence="1">
    <location>
        <begin position="18"/>
        <end position="239"/>
    </location>
</feature>